<name>A0ABQ5A203_9ASTR</name>
<protein>
    <submittedName>
        <fullName evidence="1">Uncharacterized protein</fullName>
    </submittedName>
</protein>
<dbReference type="Proteomes" id="UP001151760">
    <property type="component" value="Unassembled WGS sequence"/>
</dbReference>
<keyword evidence="2" id="KW-1185">Reference proteome</keyword>
<evidence type="ECO:0000313" key="1">
    <source>
        <dbReference type="EMBL" id="GJS96275.1"/>
    </source>
</evidence>
<reference evidence="1" key="1">
    <citation type="journal article" date="2022" name="Int. J. Mol. Sci.">
        <title>Draft Genome of Tanacetum Coccineum: Genomic Comparison of Closely Related Tanacetum-Family Plants.</title>
        <authorList>
            <person name="Yamashiro T."/>
            <person name="Shiraishi A."/>
            <person name="Nakayama K."/>
            <person name="Satake H."/>
        </authorList>
    </citation>
    <scope>NUCLEOTIDE SEQUENCE</scope>
</reference>
<proteinExistence type="predicted"/>
<organism evidence="1 2">
    <name type="scientific">Tanacetum coccineum</name>
    <dbReference type="NCBI Taxonomy" id="301880"/>
    <lineage>
        <taxon>Eukaryota</taxon>
        <taxon>Viridiplantae</taxon>
        <taxon>Streptophyta</taxon>
        <taxon>Embryophyta</taxon>
        <taxon>Tracheophyta</taxon>
        <taxon>Spermatophyta</taxon>
        <taxon>Magnoliopsida</taxon>
        <taxon>eudicotyledons</taxon>
        <taxon>Gunneridae</taxon>
        <taxon>Pentapetalae</taxon>
        <taxon>asterids</taxon>
        <taxon>campanulids</taxon>
        <taxon>Asterales</taxon>
        <taxon>Asteraceae</taxon>
        <taxon>Asteroideae</taxon>
        <taxon>Anthemideae</taxon>
        <taxon>Anthemidinae</taxon>
        <taxon>Tanacetum</taxon>
    </lineage>
</organism>
<evidence type="ECO:0000313" key="2">
    <source>
        <dbReference type="Proteomes" id="UP001151760"/>
    </source>
</evidence>
<reference evidence="1" key="2">
    <citation type="submission" date="2022-01" db="EMBL/GenBank/DDBJ databases">
        <authorList>
            <person name="Yamashiro T."/>
            <person name="Shiraishi A."/>
            <person name="Satake H."/>
            <person name="Nakayama K."/>
        </authorList>
    </citation>
    <scope>NUCLEOTIDE SEQUENCE</scope>
</reference>
<accession>A0ABQ5A203</accession>
<comment type="caution">
    <text evidence="1">The sequence shown here is derived from an EMBL/GenBank/DDBJ whole genome shotgun (WGS) entry which is preliminary data.</text>
</comment>
<dbReference type="EMBL" id="BQNB010011874">
    <property type="protein sequence ID" value="GJS96275.1"/>
    <property type="molecule type" value="Genomic_DNA"/>
</dbReference>
<gene>
    <name evidence="1" type="ORF">Tco_0803243</name>
</gene>
<sequence>MSRCHALIEQNDCDRVELEKVKQHYKELYDSIKINRAHTSEKTSTMLNEIESLKAQLRSKEHCLTSDYVKPKVLAPGMYAIDVKPIPHPLKNNRSAHLNYISHLKESVETVVQVFALVSGTQVAPSGGIKTYDRDRSKLMNSSDKFIGSCDLKSVLRGGTGPLYVSCRAICDSDLEVAFRKHTCFIRDLNGTDILKGSRGTNLYTISIDEMMNSSQICLLSKASKVLTVGGHWPQQKPSDSSAQITEREDLGKFQAKQTYGIFVGTRACHRDPGQLKSGLAPTDEEWKCYLTNVLMNTLSNLELLKPVPSASLKFYCQAVHQVHLCLQLICSSCTSTSASSSTHRYLFPVLLKKLQNVDPKNFINGREEEAGFKPCKYESFTDSLDSMAEQMFPLNLLQELNEADLPHALSG</sequence>